<keyword evidence="2" id="KW-1185">Reference proteome</keyword>
<reference evidence="2" key="1">
    <citation type="journal article" date="2011" name="Nature">
        <title>Genome sequence and analysis of the tuber crop potato.</title>
        <authorList>
            <consortium name="The Potato Genome Sequencing Consortium"/>
        </authorList>
    </citation>
    <scope>NUCLEOTIDE SEQUENCE [LARGE SCALE GENOMIC DNA]</scope>
    <source>
        <strain evidence="2">cv. DM1-3 516 R44</strain>
    </source>
</reference>
<sequence length="145" mass="16122">MSRECRFGVGFCLIGGTVVAGPTRIKVFNKPLNDLIMHFSTFRAKERPPSDSYSFFTILDAKGSRLFFRIMVNTRFNGVRLVAPINAPIEESAARGRGREIEENVDVDVDVDVEDLGQEGEVQAKTTCVPPLDPVLAQQIMSFLK</sequence>
<dbReference type="InParanoid" id="M0ZPW9"/>
<dbReference type="AlphaFoldDB" id="M0ZPW9"/>
<dbReference type="EnsemblPlants" id="PGSC0003DMT400005450">
    <property type="protein sequence ID" value="PGSC0003DMT400005450"/>
    <property type="gene ID" value="PGSC0003DMG400002127"/>
</dbReference>
<evidence type="ECO:0000313" key="1">
    <source>
        <dbReference type="EnsemblPlants" id="PGSC0003DMT400005450"/>
    </source>
</evidence>
<protein>
    <submittedName>
        <fullName evidence="1">Uncharacterized protein</fullName>
    </submittedName>
</protein>
<evidence type="ECO:0000313" key="2">
    <source>
        <dbReference type="Proteomes" id="UP000011115"/>
    </source>
</evidence>
<dbReference type="HOGENOM" id="CLU_1790314_0_0_1"/>
<reference evidence="1" key="2">
    <citation type="submission" date="2015-06" db="UniProtKB">
        <authorList>
            <consortium name="EnsemblPlants"/>
        </authorList>
    </citation>
    <scope>IDENTIFICATION</scope>
    <source>
        <strain evidence="1">DM1-3 516 R44</strain>
    </source>
</reference>
<dbReference type="PaxDb" id="4113-PGSC0003DMT400005450"/>
<name>M0ZPW9_SOLTU</name>
<dbReference type="Proteomes" id="UP000011115">
    <property type="component" value="Unassembled WGS sequence"/>
</dbReference>
<proteinExistence type="predicted"/>
<accession>M0ZPW9</accession>
<dbReference type="Gramene" id="PGSC0003DMT400005450">
    <property type="protein sequence ID" value="PGSC0003DMT400005450"/>
    <property type="gene ID" value="PGSC0003DMG400002127"/>
</dbReference>
<organism evidence="1 2">
    <name type="scientific">Solanum tuberosum</name>
    <name type="common">Potato</name>
    <dbReference type="NCBI Taxonomy" id="4113"/>
    <lineage>
        <taxon>Eukaryota</taxon>
        <taxon>Viridiplantae</taxon>
        <taxon>Streptophyta</taxon>
        <taxon>Embryophyta</taxon>
        <taxon>Tracheophyta</taxon>
        <taxon>Spermatophyta</taxon>
        <taxon>Magnoliopsida</taxon>
        <taxon>eudicotyledons</taxon>
        <taxon>Gunneridae</taxon>
        <taxon>Pentapetalae</taxon>
        <taxon>asterids</taxon>
        <taxon>lamiids</taxon>
        <taxon>Solanales</taxon>
        <taxon>Solanaceae</taxon>
        <taxon>Solanoideae</taxon>
        <taxon>Solaneae</taxon>
        <taxon>Solanum</taxon>
    </lineage>
</organism>